<dbReference type="InterPro" id="IPR036388">
    <property type="entry name" value="WH-like_DNA-bd_sf"/>
</dbReference>
<dbReference type="Gene3D" id="1.10.10.10">
    <property type="entry name" value="Winged helix-like DNA-binding domain superfamily/Winged helix DNA-binding domain"/>
    <property type="match status" value="1"/>
</dbReference>
<sequence>MRRERERVDEMAAWCDTEVVLSVVGGKWKLLILRYLLLGTHRFGELKQALSTVTQRMLTRQLRELEEDGLVSRTVYAEVPPKVEYSLTEVGESLRGIIDQLETWGSWYREQLKNQAGDSQAHEHQADENQTARDGCVSVSAPVIDTPRPND</sequence>
<dbReference type="InterPro" id="IPR036390">
    <property type="entry name" value="WH_DNA-bd_sf"/>
</dbReference>
<protein>
    <recommendedName>
        <fullName evidence="5">HTH hxlR-type domain-containing protein</fullName>
    </recommendedName>
</protein>
<evidence type="ECO:0000259" key="5">
    <source>
        <dbReference type="PROSITE" id="PS51118"/>
    </source>
</evidence>
<reference evidence="6 7" key="1">
    <citation type="submission" date="2019-12" db="EMBL/GenBank/DDBJ databases">
        <title>Whole genome shotgun sequence of Streptomyces caniferus NBRC 15389.</title>
        <authorList>
            <person name="Ichikawa N."/>
            <person name="Kimura A."/>
            <person name="Kitahashi Y."/>
            <person name="Komaki H."/>
            <person name="Tamura T."/>
        </authorList>
    </citation>
    <scope>NUCLEOTIDE SEQUENCE [LARGE SCALE GENOMIC DNA]</scope>
    <source>
        <strain evidence="6 7">NBRC 15389</strain>
    </source>
</reference>
<organism evidence="6 7">
    <name type="scientific">Streptomyces caniferus</name>
    <dbReference type="NCBI Taxonomy" id="285557"/>
    <lineage>
        <taxon>Bacteria</taxon>
        <taxon>Bacillati</taxon>
        <taxon>Actinomycetota</taxon>
        <taxon>Actinomycetes</taxon>
        <taxon>Kitasatosporales</taxon>
        <taxon>Streptomycetaceae</taxon>
        <taxon>Streptomyces</taxon>
    </lineage>
</organism>
<keyword evidence="3" id="KW-0804">Transcription</keyword>
<evidence type="ECO:0000256" key="4">
    <source>
        <dbReference type="SAM" id="MobiDB-lite"/>
    </source>
</evidence>
<dbReference type="InterPro" id="IPR002577">
    <property type="entry name" value="HTH_HxlR"/>
</dbReference>
<dbReference type="Pfam" id="PF01638">
    <property type="entry name" value="HxlR"/>
    <property type="match status" value="1"/>
</dbReference>
<evidence type="ECO:0000256" key="3">
    <source>
        <dbReference type="ARBA" id="ARBA00023163"/>
    </source>
</evidence>
<evidence type="ECO:0000313" key="6">
    <source>
        <dbReference type="EMBL" id="GFE05792.1"/>
    </source>
</evidence>
<proteinExistence type="predicted"/>
<dbReference type="Proteomes" id="UP000435837">
    <property type="component" value="Unassembled WGS sequence"/>
</dbReference>
<feature type="region of interest" description="Disordered" evidence="4">
    <location>
        <begin position="115"/>
        <end position="151"/>
    </location>
</feature>
<dbReference type="GO" id="GO:0003677">
    <property type="term" value="F:DNA binding"/>
    <property type="evidence" value="ECO:0007669"/>
    <property type="project" value="UniProtKB-KW"/>
</dbReference>
<dbReference type="RefSeq" id="WP_159472477.1">
    <property type="nucleotide sequence ID" value="NZ_BAAATH010000004.1"/>
</dbReference>
<accession>A0A640S5B6</accession>
<dbReference type="AlphaFoldDB" id="A0A640S5B6"/>
<dbReference type="PANTHER" id="PTHR33204">
    <property type="entry name" value="TRANSCRIPTIONAL REGULATOR, MARR FAMILY"/>
    <property type="match status" value="1"/>
</dbReference>
<dbReference type="PROSITE" id="PS51118">
    <property type="entry name" value="HTH_HXLR"/>
    <property type="match status" value="1"/>
</dbReference>
<name>A0A640S5B6_9ACTN</name>
<evidence type="ECO:0000256" key="1">
    <source>
        <dbReference type="ARBA" id="ARBA00023015"/>
    </source>
</evidence>
<keyword evidence="2" id="KW-0238">DNA-binding</keyword>
<keyword evidence="1" id="KW-0805">Transcription regulation</keyword>
<dbReference type="SUPFAM" id="SSF46785">
    <property type="entry name" value="Winged helix' DNA-binding domain"/>
    <property type="match status" value="1"/>
</dbReference>
<feature type="compositionally biased region" description="Basic and acidic residues" evidence="4">
    <location>
        <begin position="120"/>
        <end position="131"/>
    </location>
</feature>
<evidence type="ECO:0000313" key="7">
    <source>
        <dbReference type="Proteomes" id="UP000435837"/>
    </source>
</evidence>
<feature type="domain" description="HTH hxlR-type" evidence="5">
    <location>
        <begin position="15"/>
        <end position="113"/>
    </location>
</feature>
<dbReference type="EMBL" id="BLIN01000003">
    <property type="protein sequence ID" value="GFE05792.1"/>
    <property type="molecule type" value="Genomic_DNA"/>
</dbReference>
<evidence type="ECO:0000256" key="2">
    <source>
        <dbReference type="ARBA" id="ARBA00023125"/>
    </source>
</evidence>
<dbReference type="OrthoDB" id="370168at2"/>
<gene>
    <name evidence="6" type="ORF">Scani_20600</name>
</gene>
<dbReference type="PANTHER" id="PTHR33204:SF29">
    <property type="entry name" value="TRANSCRIPTIONAL REGULATOR"/>
    <property type="match status" value="1"/>
</dbReference>
<comment type="caution">
    <text evidence="6">The sequence shown here is derived from an EMBL/GenBank/DDBJ whole genome shotgun (WGS) entry which is preliminary data.</text>
</comment>